<comment type="caution">
    <text evidence="6">The sequence shown here is derived from an EMBL/GenBank/DDBJ whole genome shotgun (WGS) entry which is preliminary data.</text>
</comment>
<dbReference type="AlphaFoldDB" id="A0A401Q3H1"/>
<feature type="region of interest" description="Disordered" evidence="4">
    <location>
        <begin position="343"/>
        <end position="399"/>
    </location>
</feature>
<feature type="region of interest" description="Disordered" evidence="4">
    <location>
        <begin position="552"/>
        <end position="618"/>
    </location>
</feature>
<dbReference type="SMART" id="SM00509">
    <property type="entry name" value="TFS2N"/>
    <property type="match status" value="1"/>
</dbReference>
<dbReference type="Proteomes" id="UP000288216">
    <property type="component" value="Unassembled WGS sequence"/>
</dbReference>
<dbReference type="Gene3D" id="6.10.250.3180">
    <property type="match status" value="1"/>
</dbReference>
<dbReference type="PROSITE" id="PS51319">
    <property type="entry name" value="TFIIS_N"/>
    <property type="match status" value="1"/>
</dbReference>
<keyword evidence="7" id="KW-1185">Reference proteome</keyword>
<feature type="compositionally biased region" description="Polar residues" evidence="4">
    <location>
        <begin position="241"/>
        <end position="254"/>
    </location>
</feature>
<feature type="compositionally biased region" description="Basic and acidic residues" evidence="4">
    <location>
        <begin position="137"/>
        <end position="149"/>
    </location>
</feature>
<feature type="compositionally biased region" description="Polar residues" evidence="4">
    <location>
        <begin position="440"/>
        <end position="450"/>
    </location>
</feature>
<accession>A0A401Q3H1</accession>
<dbReference type="InterPro" id="IPR017923">
    <property type="entry name" value="TFIIS_N"/>
</dbReference>
<dbReference type="InterPro" id="IPR051870">
    <property type="entry name" value="Elongin-A_domain"/>
</dbReference>
<dbReference type="InterPro" id="IPR003617">
    <property type="entry name" value="TFIIS/CRSP70_N_sub"/>
</dbReference>
<feature type="compositionally biased region" description="Basic residues" evidence="4">
    <location>
        <begin position="226"/>
        <end position="235"/>
    </location>
</feature>
<proteinExistence type="predicted"/>
<dbReference type="InterPro" id="IPR035441">
    <property type="entry name" value="TFIIS/LEDGF_dom_sf"/>
</dbReference>
<name>A0A401Q3H1_SCYTO</name>
<keyword evidence="2 3" id="KW-0539">Nucleus</keyword>
<dbReference type="Gene3D" id="1.20.930.10">
    <property type="entry name" value="Conserved domain common to transcription factors TFIIS, elongin A, CRSP70"/>
    <property type="match status" value="1"/>
</dbReference>
<dbReference type="EMBL" id="BFAA01009468">
    <property type="protein sequence ID" value="GCB79894.1"/>
    <property type="molecule type" value="Genomic_DNA"/>
</dbReference>
<sequence>MKIRKLKTIAKVKKVALNCIATLEPKKLESHGIKVLKLLKQLQELRITVDILVETGIGKTVNGFRKNGVVGRLAKELVCRWKKLIPEETSRNISEQNERMRNNDFGHFGKKENTDKSSGLSSHEETLHMTDVNKPAKLNEGESPQKREGAMSNQQPSKINSNRLKTGKQKPSWGERKKYSNCASKNISLHDEQLPKNVQKSDKSKSSDKDQNDFSGKAEKPTSGLKVKKSNKNQHKKDSSLENPATSSVMSQENCLLEKGTGENGKKNKRKSMDETENLKLSSKVQKWSSKDKESCGADKLQDMSCMAKESIKACKVEGDSEFEKEEFEKPTMTFESYLNYEEPKRKAKRIHTNKNLTIPGKHKDSKLSTIKKENAGSHSKESNRRKNTDRRPQHEEDIWLATPKKGKIDINTLLDIPLPKFLPDVTDMPSDSPPASPVKKSTPNVPDSTVEFTGRRLNCKMQVYSGSKTTNILKMMSLYEQCIRVLQNNIDSIHEVGGVPFEIIEPVLERCTSEQLCRIEECNPYDPYQAPPHNVTSRQVKLAYLSTSAKPPRDILRQQGKHGTAGSALQSSPFAKHKKTSSLAGGNVSSDRTKGTSGYVAVSSHSGPEPKKQVKSK</sequence>
<dbReference type="SUPFAM" id="SSF47676">
    <property type="entry name" value="Conserved domain common to transcription factors TFIIS, elongin A, CRSP70"/>
    <property type="match status" value="1"/>
</dbReference>
<dbReference type="OrthoDB" id="21513at2759"/>
<feature type="compositionally biased region" description="Basic and acidic residues" evidence="4">
    <location>
        <begin position="188"/>
        <end position="220"/>
    </location>
</feature>
<feature type="region of interest" description="Disordered" evidence="4">
    <location>
        <begin position="429"/>
        <end position="450"/>
    </location>
</feature>
<organism evidence="6 7">
    <name type="scientific">Scyliorhinus torazame</name>
    <name type="common">Cloudy catshark</name>
    <name type="synonym">Catulus torazame</name>
    <dbReference type="NCBI Taxonomy" id="75743"/>
    <lineage>
        <taxon>Eukaryota</taxon>
        <taxon>Metazoa</taxon>
        <taxon>Chordata</taxon>
        <taxon>Craniata</taxon>
        <taxon>Vertebrata</taxon>
        <taxon>Chondrichthyes</taxon>
        <taxon>Elasmobranchii</taxon>
        <taxon>Galeomorphii</taxon>
        <taxon>Galeoidea</taxon>
        <taxon>Carcharhiniformes</taxon>
        <taxon>Scyliorhinidae</taxon>
        <taxon>Scyliorhinus</taxon>
    </lineage>
</organism>
<feature type="compositionally biased region" description="Polar residues" evidence="4">
    <location>
        <begin position="151"/>
        <end position="164"/>
    </location>
</feature>
<evidence type="ECO:0000313" key="7">
    <source>
        <dbReference type="Proteomes" id="UP000288216"/>
    </source>
</evidence>
<evidence type="ECO:0000256" key="1">
    <source>
        <dbReference type="ARBA" id="ARBA00004123"/>
    </source>
</evidence>
<feature type="compositionally biased region" description="Basic and acidic residues" evidence="4">
    <location>
        <begin position="92"/>
        <end position="115"/>
    </location>
</feature>
<feature type="compositionally biased region" description="Basic and acidic residues" evidence="4">
    <location>
        <begin position="609"/>
        <end position="618"/>
    </location>
</feature>
<comment type="subcellular location">
    <subcellularLocation>
        <location evidence="1 3">Nucleus</location>
    </subcellularLocation>
</comment>
<evidence type="ECO:0000256" key="3">
    <source>
        <dbReference type="PROSITE-ProRule" id="PRU00649"/>
    </source>
</evidence>
<dbReference type="GO" id="GO:0005634">
    <property type="term" value="C:nucleus"/>
    <property type="evidence" value="ECO:0007669"/>
    <property type="project" value="UniProtKB-SubCell"/>
</dbReference>
<feature type="compositionally biased region" description="Polar residues" evidence="4">
    <location>
        <begin position="279"/>
        <end position="288"/>
    </location>
</feature>
<evidence type="ECO:0000256" key="2">
    <source>
        <dbReference type="ARBA" id="ARBA00023242"/>
    </source>
</evidence>
<dbReference type="PANTHER" id="PTHR15141">
    <property type="entry name" value="TRANSCRIPTION ELONGATION FACTOR B POLYPEPTIDE 3"/>
    <property type="match status" value="1"/>
</dbReference>
<feature type="compositionally biased region" description="Basic and acidic residues" evidence="4">
    <location>
        <begin position="362"/>
        <end position="398"/>
    </location>
</feature>
<feature type="compositionally biased region" description="Basic and acidic residues" evidence="4">
    <location>
        <begin position="260"/>
        <end position="278"/>
    </location>
</feature>
<reference evidence="6 7" key="1">
    <citation type="journal article" date="2018" name="Nat. Ecol. Evol.">
        <title>Shark genomes provide insights into elasmobranch evolution and the origin of vertebrates.</title>
        <authorList>
            <person name="Hara Y"/>
            <person name="Yamaguchi K"/>
            <person name="Onimaru K"/>
            <person name="Kadota M"/>
            <person name="Koyanagi M"/>
            <person name="Keeley SD"/>
            <person name="Tatsumi K"/>
            <person name="Tanaka K"/>
            <person name="Motone F"/>
            <person name="Kageyama Y"/>
            <person name="Nozu R"/>
            <person name="Adachi N"/>
            <person name="Nishimura O"/>
            <person name="Nakagawa R"/>
            <person name="Tanegashima C"/>
            <person name="Kiyatake I"/>
            <person name="Matsumoto R"/>
            <person name="Murakumo K"/>
            <person name="Nishida K"/>
            <person name="Terakita A"/>
            <person name="Kuratani S"/>
            <person name="Sato K"/>
            <person name="Hyodo S Kuraku.S."/>
        </authorList>
    </citation>
    <scope>NUCLEOTIDE SEQUENCE [LARGE SCALE GENOMIC DNA]</scope>
</reference>
<evidence type="ECO:0000259" key="5">
    <source>
        <dbReference type="PROSITE" id="PS51319"/>
    </source>
</evidence>
<dbReference type="OMA" id="GATDHLW"/>
<dbReference type="PANTHER" id="PTHR15141:SF76">
    <property type="entry name" value="TRANSCRIPTION ELONGATION FACTOR B POLYPEPTIDE 3"/>
    <property type="match status" value="1"/>
</dbReference>
<evidence type="ECO:0000256" key="4">
    <source>
        <dbReference type="SAM" id="MobiDB-lite"/>
    </source>
</evidence>
<protein>
    <recommendedName>
        <fullName evidence="5">TFIIS N-terminal domain-containing protein</fullName>
    </recommendedName>
</protein>
<dbReference type="Pfam" id="PF08711">
    <property type="entry name" value="Med26"/>
    <property type="match status" value="1"/>
</dbReference>
<gene>
    <name evidence="6" type="ORF">scyTo_0016058</name>
</gene>
<dbReference type="STRING" id="75743.A0A401Q3H1"/>
<feature type="region of interest" description="Disordered" evidence="4">
    <location>
        <begin position="92"/>
        <end position="299"/>
    </location>
</feature>
<feature type="compositionally biased region" description="Polar residues" evidence="4">
    <location>
        <begin position="582"/>
        <end position="591"/>
    </location>
</feature>
<evidence type="ECO:0000313" key="6">
    <source>
        <dbReference type="EMBL" id="GCB79894.1"/>
    </source>
</evidence>
<feature type="domain" description="TFIIS N-terminal" evidence="5">
    <location>
        <begin position="1"/>
        <end position="88"/>
    </location>
</feature>
<feature type="compositionally biased region" description="Basic and acidic residues" evidence="4">
    <location>
        <begin position="289"/>
        <end position="299"/>
    </location>
</feature>